<reference evidence="6" key="1">
    <citation type="submission" date="2012-12" db="EMBL/GenBank/DDBJ databases">
        <title>Identification and characterization of a phenylalanine ammonia-lyase gene family in Isatis indigotica Fort.</title>
        <authorList>
            <person name="Liu Q."/>
            <person name="Chen J."/>
            <person name="Zhou X."/>
            <person name="Di P."/>
            <person name="Xiao Y."/>
            <person name="Xuan H."/>
            <person name="Zhang L."/>
            <person name="Chen W."/>
        </authorList>
    </citation>
    <scope>NUCLEOTIDE SEQUENCE</scope>
    <source>
        <tissue evidence="6">Salivary gland</tissue>
    </source>
</reference>
<evidence type="ECO:0000256" key="2">
    <source>
        <dbReference type="ARBA" id="ARBA00022900"/>
    </source>
</evidence>
<dbReference type="SMART" id="SM00131">
    <property type="entry name" value="KU"/>
    <property type="match status" value="1"/>
</dbReference>
<dbReference type="PROSITE" id="PS00280">
    <property type="entry name" value="BPTI_KUNITZ_1"/>
    <property type="match status" value="1"/>
</dbReference>
<evidence type="ECO:0000313" key="6">
    <source>
        <dbReference type="EMBL" id="JAA66355.1"/>
    </source>
</evidence>
<dbReference type="Pfam" id="PF00014">
    <property type="entry name" value="Kunitz_BPTI"/>
    <property type="match status" value="1"/>
</dbReference>
<dbReference type="AlphaFoldDB" id="A0A0K8R5B9"/>
<dbReference type="PANTHER" id="PTHR10083:SF328">
    <property type="entry name" value="TISSUE FACTOR PATHWAY INHIBITOR"/>
    <property type="match status" value="1"/>
</dbReference>
<dbReference type="InterPro" id="IPR002223">
    <property type="entry name" value="Kunitz_BPTI"/>
</dbReference>
<dbReference type="GO" id="GO:0004867">
    <property type="term" value="F:serine-type endopeptidase inhibitor activity"/>
    <property type="evidence" value="ECO:0007669"/>
    <property type="project" value="UniProtKB-KW"/>
</dbReference>
<proteinExistence type="evidence at transcript level"/>
<feature type="signal peptide" evidence="4">
    <location>
        <begin position="1"/>
        <end position="23"/>
    </location>
</feature>
<keyword evidence="2" id="KW-0722">Serine protease inhibitor</keyword>
<keyword evidence="1" id="KW-0646">Protease inhibitor</keyword>
<keyword evidence="4" id="KW-0732">Signal</keyword>
<dbReference type="PROSITE" id="PS51257">
    <property type="entry name" value="PROKAR_LIPOPROTEIN"/>
    <property type="match status" value="1"/>
</dbReference>
<evidence type="ECO:0000256" key="1">
    <source>
        <dbReference type="ARBA" id="ARBA00022690"/>
    </source>
</evidence>
<dbReference type="EMBL" id="GADI01007453">
    <property type="protein sequence ID" value="JAA66355.1"/>
    <property type="molecule type" value="mRNA"/>
</dbReference>
<dbReference type="GO" id="GO:0005615">
    <property type="term" value="C:extracellular space"/>
    <property type="evidence" value="ECO:0007669"/>
    <property type="project" value="TreeGrafter"/>
</dbReference>
<dbReference type="PANTHER" id="PTHR10083">
    <property type="entry name" value="KUNITZ-TYPE PROTEASE INHIBITOR-RELATED"/>
    <property type="match status" value="1"/>
</dbReference>
<evidence type="ECO:0000259" key="5">
    <source>
        <dbReference type="PROSITE" id="PS50279"/>
    </source>
</evidence>
<evidence type="ECO:0000256" key="3">
    <source>
        <dbReference type="ARBA" id="ARBA00023157"/>
    </source>
</evidence>
<dbReference type="PROSITE" id="PS50279">
    <property type="entry name" value="BPTI_KUNITZ_2"/>
    <property type="match status" value="1"/>
</dbReference>
<dbReference type="InterPro" id="IPR036880">
    <property type="entry name" value="Kunitz_BPTI_sf"/>
</dbReference>
<protein>
    <submittedName>
        <fullName evidence="6">Putative salivary kunitz domain protein</fullName>
    </submittedName>
</protein>
<dbReference type="InterPro" id="IPR050098">
    <property type="entry name" value="TFPI/VKTCI-like"/>
</dbReference>
<organism evidence="6">
    <name type="scientific">Ixodes ricinus</name>
    <name type="common">Common tick</name>
    <name type="synonym">Acarus ricinus</name>
    <dbReference type="NCBI Taxonomy" id="34613"/>
    <lineage>
        <taxon>Eukaryota</taxon>
        <taxon>Metazoa</taxon>
        <taxon>Ecdysozoa</taxon>
        <taxon>Arthropoda</taxon>
        <taxon>Chelicerata</taxon>
        <taxon>Arachnida</taxon>
        <taxon>Acari</taxon>
        <taxon>Parasitiformes</taxon>
        <taxon>Ixodida</taxon>
        <taxon>Ixodoidea</taxon>
        <taxon>Ixodidae</taxon>
        <taxon>Ixodinae</taxon>
        <taxon>Ixodes</taxon>
    </lineage>
</organism>
<sequence>MKPTMQLILVVSLVIMACIRVDTAGNDKKRKGMAPRCRRPIEEGVCRALYYGRYFFNMTSRNCKKFPYPGCWDKGNAFRDQKTCEKRCKGQK</sequence>
<dbReference type="InterPro" id="IPR020901">
    <property type="entry name" value="Prtase_inh_Kunz-CS"/>
</dbReference>
<dbReference type="Gene3D" id="4.10.410.10">
    <property type="entry name" value="Pancreatic trypsin inhibitor Kunitz domain"/>
    <property type="match status" value="1"/>
</dbReference>
<feature type="domain" description="BPTI/Kunitz inhibitor" evidence="5">
    <location>
        <begin position="37"/>
        <end position="88"/>
    </location>
</feature>
<evidence type="ECO:0000256" key="4">
    <source>
        <dbReference type="SAM" id="SignalP"/>
    </source>
</evidence>
<keyword evidence="3" id="KW-1015">Disulfide bond</keyword>
<accession>A0A0K8R5B9</accession>
<feature type="chain" id="PRO_5005515828" evidence="4">
    <location>
        <begin position="24"/>
        <end position="92"/>
    </location>
</feature>
<dbReference type="SUPFAM" id="SSF57362">
    <property type="entry name" value="BPTI-like"/>
    <property type="match status" value="1"/>
</dbReference>
<name>A0A0K8R5B9_IXORI</name>